<dbReference type="GO" id="GO:0003677">
    <property type="term" value="F:DNA binding"/>
    <property type="evidence" value="ECO:0007669"/>
    <property type="project" value="UniProtKB-KW"/>
</dbReference>
<reference evidence="20 21" key="1">
    <citation type="journal article" date="2023" name="BMC Biotechnol.">
        <title>Vitis rotundifolia cv Carlos genome sequencing.</title>
        <authorList>
            <person name="Huff M."/>
            <person name="Hulse-Kemp A."/>
            <person name="Scheffler B."/>
            <person name="Youngblood R."/>
            <person name="Simpson S."/>
            <person name="Babiker E."/>
            <person name="Staton M."/>
        </authorList>
    </citation>
    <scope>NUCLEOTIDE SEQUENCE [LARGE SCALE GENOMIC DNA]</scope>
    <source>
        <tissue evidence="20">Leaf</tissue>
    </source>
</reference>
<evidence type="ECO:0000259" key="19">
    <source>
        <dbReference type="PROSITE" id="PS50994"/>
    </source>
</evidence>
<dbReference type="Pfam" id="PF17921">
    <property type="entry name" value="Integrase_H2C2"/>
    <property type="match status" value="1"/>
</dbReference>
<evidence type="ECO:0000256" key="1">
    <source>
        <dbReference type="ARBA" id="ARBA00012493"/>
    </source>
</evidence>
<dbReference type="InterPro" id="IPR012337">
    <property type="entry name" value="RNaseH-like_sf"/>
</dbReference>
<dbReference type="InterPro" id="IPR043502">
    <property type="entry name" value="DNA/RNA_pol_sf"/>
</dbReference>
<evidence type="ECO:0000256" key="8">
    <source>
        <dbReference type="ARBA" id="ARBA00022759"/>
    </source>
</evidence>
<dbReference type="InterPro" id="IPR021109">
    <property type="entry name" value="Peptidase_aspartic_dom_sf"/>
</dbReference>
<feature type="compositionally biased region" description="Polar residues" evidence="16">
    <location>
        <begin position="367"/>
        <end position="386"/>
    </location>
</feature>
<name>A0AA38ZA09_VITRO</name>
<gene>
    <name evidence="20" type="ORF">PVL29_017280</name>
</gene>
<dbReference type="Pfam" id="PF03732">
    <property type="entry name" value="Retrotrans_gag"/>
    <property type="match status" value="1"/>
</dbReference>
<keyword evidence="5" id="KW-0540">Nuclease</keyword>
<dbReference type="InterPro" id="IPR000477">
    <property type="entry name" value="RT_dom"/>
</dbReference>
<dbReference type="GO" id="GO:0046872">
    <property type="term" value="F:metal ion binding"/>
    <property type="evidence" value="ECO:0007669"/>
    <property type="project" value="UniProtKB-KW"/>
</dbReference>
<dbReference type="SUPFAM" id="SSF50630">
    <property type="entry name" value="Acid proteases"/>
    <property type="match status" value="1"/>
</dbReference>
<feature type="compositionally biased region" description="Low complexity" evidence="16">
    <location>
        <begin position="55"/>
        <end position="72"/>
    </location>
</feature>
<feature type="region of interest" description="Disordered" evidence="16">
    <location>
        <begin position="55"/>
        <end position="86"/>
    </location>
</feature>
<dbReference type="GO" id="GO:0006310">
    <property type="term" value="P:DNA recombination"/>
    <property type="evidence" value="ECO:0007669"/>
    <property type="project" value="UniProtKB-KW"/>
</dbReference>
<dbReference type="Pfam" id="PF08284">
    <property type="entry name" value="RVP_2"/>
    <property type="match status" value="1"/>
</dbReference>
<evidence type="ECO:0000256" key="16">
    <source>
        <dbReference type="SAM" id="MobiDB-lite"/>
    </source>
</evidence>
<keyword evidence="21" id="KW-1185">Reference proteome</keyword>
<dbReference type="EC" id="2.7.7.49" evidence="1"/>
<evidence type="ECO:0000256" key="7">
    <source>
        <dbReference type="ARBA" id="ARBA00022750"/>
    </source>
</evidence>
<evidence type="ECO:0000256" key="15">
    <source>
        <dbReference type="ARBA" id="ARBA00023172"/>
    </source>
</evidence>
<dbReference type="Pfam" id="PF24626">
    <property type="entry name" value="SH3_Tf2-1"/>
    <property type="match status" value="1"/>
</dbReference>
<keyword evidence="11" id="KW-0229">DNA integration</keyword>
<comment type="caution">
    <text evidence="20">The sequence shown here is derived from an EMBL/GenBank/DDBJ whole genome shotgun (WGS) entry which is preliminary data.</text>
</comment>
<dbReference type="GO" id="GO:0015074">
    <property type="term" value="P:DNA integration"/>
    <property type="evidence" value="ECO:0007669"/>
    <property type="project" value="UniProtKB-KW"/>
</dbReference>
<evidence type="ECO:0000256" key="5">
    <source>
        <dbReference type="ARBA" id="ARBA00022722"/>
    </source>
</evidence>
<keyword evidence="12" id="KW-0695">RNA-directed DNA polymerase</keyword>
<evidence type="ECO:0000259" key="18">
    <source>
        <dbReference type="PROSITE" id="PS50878"/>
    </source>
</evidence>
<feature type="domain" description="Integrase catalytic" evidence="19">
    <location>
        <begin position="1158"/>
        <end position="1326"/>
    </location>
</feature>
<evidence type="ECO:0000256" key="9">
    <source>
        <dbReference type="ARBA" id="ARBA00022801"/>
    </source>
</evidence>
<dbReference type="InterPro" id="IPR036397">
    <property type="entry name" value="RNaseH_sf"/>
</dbReference>
<dbReference type="FunFam" id="3.10.10.10:FF:000007">
    <property type="entry name" value="Retrovirus-related Pol polyprotein from transposon 17.6-like Protein"/>
    <property type="match status" value="1"/>
</dbReference>
<evidence type="ECO:0000256" key="12">
    <source>
        <dbReference type="ARBA" id="ARBA00022918"/>
    </source>
</evidence>
<keyword evidence="3" id="KW-0808">Transferase</keyword>
<keyword evidence="10" id="KW-0460">Magnesium</keyword>
<dbReference type="InterPro" id="IPR041588">
    <property type="entry name" value="Integrase_H2C2"/>
</dbReference>
<feature type="region of interest" description="Disordered" evidence="16">
    <location>
        <begin position="256"/>
        <end position="299"/>
    </location>
</feature>
<organism evidence="20 21">
    <name type="scientific">Vitis rotundifolia</name>
    <name type="common">Muscadine grape</name>
    <dbReference type="NCBI Taxonomy" id="103349"/>
    <lineage>
        <taxon>Eukaryota</taxon>
        <taxon>Viridiplantae</taxon>
        <taxon>Streptophyta</taxon>
        <taxon>Embryophyta</taxon>
        <taxon>Tracheophyta</taxon>
        <taxon>Spermatophyta</taxon>
        <taxon>Magnoliopsida</taxon>
        <taxon>eudicotyledons</taxon>
        <taxon>Gunneridae</taxon>
        <taxon>Pentapetalae</taxon>
        <taxon>rosids</taxon>
        <taxon>Vitales</taxon>
        <taxon>Vitaceae</taxon>
        <taxon>Viteae</taxon>
        <taxon>Vitis</taxon>
    </lineage>
</organism>
<keyword evidence="6" id="KW-0479">Metal-binding</keyword>
<evidence type="ECO:0000256" key="13">
    <source>
        <dbReference type="ARBA" id="ARBA00022932"/>
    </source>
</evidence>
<dbReference type="InterPro" id="IPR041373">
    <property type="entry name" value="RT_RNaseH"/>
</dbReference>
<dbReference type="PROSITE" id="PS50013">
    <property type="entry name" value="CHROMO_2"/>
    <property type="match status" value="1"/>
</dbReference>
<evidence type="ECO:0000256" key="4">
    <source>
        <dbReference type="ARBA" id="ARBA00022695"/>
    </source>
</evidence>
<feature type="domain" description="Chromo" evidence="17">
    <location>
        <begin position="1446"/>
        <end position="1498"/>
    </location>
</feature>
<dbReference type="PANTHER" id="PTHR37984">
    <property type="entry name" value="PROTEIN CBG26694"/>
    <property type="match status" value="1"/>
</dbReference>
<sequence length="1498" mass="173041">MWIYFAHLGNVVELGLVKIEIAGRTRKGRSERDEELESMREELQEVRRELRETAQMMRGQGSRRSGGNQGQDDSSHSHRRSRADRPVMSQMEAMKRFMVMQPPSFNGEPNAKAAEHWLRRMKRILEGLDIPEERRVSLAAYMLVGKADFWWELMKRVHDTEVMTWEEFERIFLSKYFGEVAKHAKRMEFEHLIQGTMSVLEYESRFSELSRFALGMISDEREKVRRNRLVPLAIRDYSELVKRALLVEQDIKETNQIREQRGNKKGKQRVGESSQGPQQRRRSQQSEGHSSFYTGGEQSAKRVATNRVCYGRGAGDHLWRACLVRGAQQTRSQSQGSSQQQPIVPFQPPQFQLPYYQRPPLPLTAQGARTATMSSQTRSSQGSNTRGRGRPAAGRVFALTPTEPEDDALLVHVLFDTGATHSFISASCANALGLKTERVENLLLIESPISTNSRVDRICKGCVVTLADRALNVDLRILDMTGYDVILGMDWLTVYRALIDCHRRKIIFCLPDGFEVCFVGGKCVSSPFLQFDPCYQYVLRKGSINFLASLRSKEKGQKDIIEIPVVRKFQDVFPDELPGIPPHKEFDFPIEVYPGTDPISVSPYRMAPLELKELKTQLDELLSKGFIRPSTSPWGAPVLFVKKKDGTLRLCIDYRKLNRVTVKNKYPLPRIDDLFDQLKGAKYFSKIDLRSGYHQLRVREEDVLKTAFRTRYGHYEFLVMPFGLTNAPAAFMDLMNRAFHAYLDQFVIVLVDDILIYSRSLEEHKQHLVTTLRTLRRHQLYGKLDKSEFWLTEVNFLGHVVSEAGIAVDHSKVEAVQEWQRPTSVFEVRGFLGLAGYYRRFVGDFSKIAAPMTRLTRKGVKFEWNEECKNAFQELKRKLTTAPVLIAHISGELFMIYCHASTVGLGSVLMQQVKVHERNYPTHDLELAAVVFALKTWRHYLYGEKFEVYSDHKSLKYIFTQKDLYSRQRRWMKTLEDYDFALHYHPGKANVVADALSRKSYGQLSSLGLKEFEMHAVIEDFELCLGGEGHGPCLYSISARPMVIQRIVEAQVHDEFLEKVKTRLVEGEVDENWSIHADGSVRFKGRLCVLRDVELMNELLADAHRAKYTIHPGNTKMYQDLKRQFWWSGMKRDIAQFVANCQICQQVKAEHQRPAGLLQPLPIPEWKWDHITMDFVIGLPRTRSKKNGVWVIVDRLTKSAHFLAMKTTDSMNSLAKLYIQEIVRLHGIPLSIMSDRDPKFTSQFWQSLQRALGTQLNFSTAFHPQTDGQSERVIQIVEDMLRACVLDFGGNWADYLPLAEFAYNNSYQSKMGESRLLGPEIVQETTEKIQLIKEKSKTAQDRQKSYADQRRRPLEFEEGDWVFVKVSPRRGIFQFGKNGKLAPRFVGPFQIDKRVGPVAYKLILPQQLSLVHDVFHVSMLRKCTPDQTWVVDLQDVQISEDTSYVDEPLRILEVGEHRFRNKVIPTVKVWWQHHGIEEATWEPEEEMRRHYPQLFYDF</sequence>
<dbReference type="InterPro" id="IPR001584">
    <property type="entry name" value="Integrase_cat-core"/>
</dbReference>
<evidence type="ECO:0000313" key="21">
    <source>
        <dbReference type="Proteomes" id="UP001168098"/>
    </source>
</evidence>
<dbReference type="CDD" id="cd01647">
    <property type="entry name" value="RT_LTR"/>
    <property type="match status" value="1"/>
</dbReference>
<keyword evidence="7" id="KW-0064">Aspartyl protease</keyword>
<dbReference type="CDD" id="cd09274">
    <property type="entry name" value="RNase_HI_RT_Ty3"/>
    <property type="match status" value="1"/>
</dbReference>
<dbReference type="PROSITE" id="PS00141">
    <property type="entry name" value="ASP_PROTEASE"/>
    <property type="match status" value="1"/>
</dbReference>
<keyword evidence="14" id="KW-0238">DNA-binding</keyword>
<feature type="region of interest" description="Disordered" evidence="16">
    <location>
        <begin position="367"/>
        <end position="392"/>
    </location>
</feature>
<dbReference type="Pfam" id="PF00078">
    <property type="entry name" value="RVT_1"/>
    <property type="match status" value="1"/>
</dbReference>
<dbReference type="GO" id="GO:0003964">
    <property type="term" value="F:RNA-directed DNA polymerase activity"/>
    <property type="evidence" value="ECO:0007669"/>
    <property type="project" value="UniProtKB-KW"/>
</dbReference>
<dbReference type="GO" id="GO:0006508">
    <property type="term" value="P:proteolysis"/>
    <property type="evidence" value="ECO:0007669"/>
    <property type="project" value="UniProtKB-KW"/>
</dbReference>
<dbReference type="FunFam" id="3.30.70.270:FF:000020">
    <property type="entry name" value="Transposon Tf2-6 polyprotein-like Protein"/>
    <property type="match status" value="1"/>
</dbReference>
<dbReference type="PROSITE" id="PS50994">
    <property type="entry name" value="INTEGRASE"/>
    <property type="match status" value="1"/>
</dbReference>
<protein>
    <recommendedName>
        <fullName evidence="1">RNA-directed DNA polymerase</fullName>
        <ecNumber evidence="1">2.7.7.49</ecNumber>
    </recommendedName>
</protein>
<evidence type="ECO:0000256" key="3">
    <source>
        <dbReference type="ARBA" id="ARBA00022679"/>
    </source>
</evidence>
<dbReference type="InterPro" id="IPR005162">
    <property type="entry name" value="Retrotrans_gag_dom"/>
</dbReference>
<dbReference type="InterPro" id="IPR000953">
    <property type="entry name" value="Chromo/chromo_shadow_dom"/>
</dbReference>
<evidence type="ECO:0000259" key="17">
    <source>
        <dbReference type="PROSITE" id="PS50013"/>
    </source>
</evidence>
<keyword evidence="15" id="KW-0233">DNA recombination</keyword>
<dbReference type="GO" id="GO:0004519">
    <property type="term" value="F:endonuclease activity"/>
    <property type="evidence" value="ECO:0007669"/>
    <property type="project" value="UniProtKB-KW"/>
</dbReference>
<dbReference type="GO" id="GO:0003887">
    <property type="term" value="F:DNA-directed DNA polymerase activity"/>
    <property type="evidence" value="ECO:0007669"/>
    <property type="project" value="UniProtKB-KW"/>
</dbReference>
<accession>A0AA38ZA09</accession>
<evidence type="ECO:0000256" key="14">
    <source>
        <dbReference type="ARBA" id="ARBA00023125"/>
    </source>
</evidence>
<dbReference type="SUPFAM" id="SSF53098">
    <property type="entry name" value="Ribonuclease H-like"/>
    <property type="match status" value="1"/>
</dbReference>
<dbReference type="Gene3D" id="1.10.340.70">
    <property type="match status" value="1"/>
</dbReference>
<evidence type="ECO:0000256" key="10">
    <source>
        <dbReference type="ARBA" id="ARBA00022842"/>
    </source>
</evidence>
<dbReference type="Gene3D" id="3.10.10.10">
    <property type="entry name" value="HIV Type 1 Reverse Transcriptase, subunit A, domain 1"/>
    <property type="match status" value="1"/>
</dbReference>
<evidence type="ECO:0000256" key="11">
    <source>
        <dbReference type="ARBA" id="ARBA00022908"/>
    </source>
</evidence>
<proteinExistence type="predicted"/>
<dbReference type="InterPro" id="IPR050951">
    <property type="entry name" value="Retrovirus_Pol_polyprotein"/>
</dbReference>
<dbReference type="CDD" id="cd00303">
    <property type="entry name" value="retropepsin_like"/>
    <property type="match status" value="1"/>
</dbReference>
<dbReference type="Gene3D" id="3.30.420.10">
    <property type="entry name" value="Ribonuclease H-like superfamily/Ribonuclease H"/>
    <property type="match status" value="1"/>
</dbReference>
<dbReference type="Pfam" id="PF17917">
    <property type="entry name" value="RT_RNaseH"/>
    <property type="match status" value="1"/>
</dbReference>
<keyword evidence="8" id="KW-0255">Endonuclease</keyword>
<keyword evidence="4" id="KW-0548">Nucleotidyltransferase</keyword>
<evidence type="ECO:0000256" key="2">
    <source>
        <dbReference type="ARBA" id="ARBA00022670"/>
    </source>
</evidence>
<evidence type="ECO:0000256" key="6">
    <source>
        <dbReference type="ARBA" id="ARBA00022723"/>
    </source>
</evidence>
<dbReference type="GO" id="GO:0004190">
    <property type="term" value="F:aspartic-type endopeptidase activity"/>
    <property type="evidence" value="ECO:0007669"/>
    <property type="project" value="UniProtKB-KW"/>
</dbReference>
<dbReference type="Gene3D" id="2.40.70.10">
    <property type="entry name" value="Acid Proteases"/>
    <property type="match status" value="1"/>
</dbReference>
<dbReference type="InterPro" id="IPR056924">
    <property type="entry name" value="SH3_Tf2-1"/>
</dbReference>
<dbReference type="InterPro" id="IPR001969">
    <property type="entry name" value="Aspartic_peptidase_AS"/>
</dbReference>
<dbReference type="Gene3D" id="3.30.70.270">
    <property type="match status" value="2"/>
</dbReference>
<evidence type="ECO:0000313" key="20">
    <source>
        <dbReference type="EMBL" id="KAJ9685186.1"/>
    </source>
</evidence>
<feature type="domain" description="Reverse transcriptase" evidence="18">
    <location>
        <begin position="622"/>
        <end position="801"/>
    </location>
</feature>
<keyword evidence="13" id="KW-0239">DNA-directed DNA polymerase</keyword>
<dbReference type="EMBL" id="JARBHA010000013">
    <property type="protein sequence ID" value="KAJ9685186.1"/>
    <property type="molecule type" value="Genomic_DNA"/>
</dbReference>
<dbReference type="InterPro" id="IPR043128">
    <property type="entry name" value="Rev_trsase/Diguanyl_cyclase"/>
</dbReference>
<dbReference type="PROSITE" id="PS50878">
    <property type="entry name" value="RT_POL"/>
    <property type="match status" value="1"/>
</dbReference>
<dbReference type="PANTHER" id="PTHR37984:SF5">
    <property type="entry name" value="PROTEIN NYNRIN-LIKE"/>
    <property type="match status" value="1"/>
</dbReference>
<dbReference type="Proteomes" id="UP001168098">
    <property type="component" value="Unassembled WGS sequence"/>
</dbReference>
<keyword evidence="2" id="KW-0645">Protease</keyword>
<dbReference type="SUPFAM" id="SSF56672">
    <property type="entry name" value="DNA/RNA polymerases"/>
    <property type="match status" value="1"/>
</dbReference>
<keyword evidence="9" id="KW-0378">Hydrolase</keyword>